<dbReference type="Proteomes" id="UP001321908">
    <property type="component" value="Chromosome"/>
</dbReference>
<reference evidence="1 2" key="1">
    <citation type="submission" date="2023-11" db="EMBL/GenBank/DDBJ databases">
        <title>MicrobeMod: A computational toolkit for identifying prokaryotic methylation and restriction-modification with nanopore sequencing.</title>
        <authorList>
            <person name="Crits-Christoph A."/>
            <person name="Kang S.C."/>
            <person name="Lee H."/>
            <person name="Ostrov N."/>
        </authorList>
    </citation>
    <scope>NUCLEOTIDE SEQUENCE [LARGE SCALE GENOMIC DNA]</scope>
    <source>
        <strain evidence="1 2">ATCC 43984</strain>
    </source>
</reference>
<organism evidence="1 2">
    <name type="scientific">Chromohalobacter canadensis</name>
    <dbReference type="NCBI Taxonomy" id="141389"/>
    <lineage>
        <taxon>Bacteria</taxon>
        <taxon>Pseudomonadati</taxon>
        <taxon>Pseudomonadota</taxon>
        <taxon>Gammaproteobacteria</taxon>
        <taxon>Oceanospirillales</taxon>
        <taxon>Halomonadaceae</taxon>
        <taxon>Chromohalobacter</taxon>
    </lineage>
</organism>
<accession>A0ABZ0Y968</accession>
<name>A0ABZ0Y968_9GAMM</name>
<keyword evidence="2" id="KW-1185">Reference proteome</keyword>
<dbReference type="RefSeq" id="WP_322527361.1">
    <property type="nucleotide sequence ID" value="NZ_CP140151.1"/>
</dbReference>
<gene>
    <name evidence="1" type="ORF">SR908_12900</name>
</gene>
<evidence type="ECO:0000313" key="1">
    <source>
        <dbReference type="EMBL" id="WQH08364.1"/>
    </source>
</evidence>
<proteinExistence type="predicted"/>
<sequence length="642" mass="74522">MVTSRIQQDNSYYESWCYFYLGLFAFENSARPKNIGQEYIEGHYFIWVKLMEWISGNDSKSSHKDSNEDRAIKHFIGSWESWKNRIGKDDATISDSEYWYKITHLERTSHMAITSIKHKNIEAAKWAIDALIYWEDEFIEIHKLANYYMWHSAIVTPDLMQDIPEGLKELIAEKNNFNEIEAATISLLNYWTDIRCLTAAYIISLTGYIDNHILKEFLSYITEAKRIKPSGHISNTTNSINNASELIGIYLRQNGSWNTQNDYKERLEKHIENVARIQEPAWVSGRVYSFDGNTRDQYLSVFFTTYGIGLSTREFSISRDWQSFLNSCSIVEKENLINSLSSLKSTTEEIEEKIIDLFDIDHEEMKSRKSNFEKSVDVLINDLKEDTTRSIIESDVDENILRSYSSYASENNFSKEKGPIPLSMFDKVFHTSASEVTLRTFKITNFNKSNVGRGLEVNRAINEKEWLNNVMRQRAQLDTFRKLIMGTNWTNHEVKSANEVIEHAVNEGRSIIKSGKTPILFIGPWSVFKKIDSSKWDYTPKSERLPYEIKIESGMPESYICHIDGIETYRLPFSRSPECFLTPKENMESLEIAEFDEGIYVNIAFEESEDDPLTGTLSLRYGIEPRIGIEKGHRYILSDAED</sequence>
<dbReference type="EMBL" id="CP140151">
    <property type="protein sequence ID" value="WQH08364.1"/>
    <property type="molecule type" value="Genomic_DNA"/>
</dbReference>
<protein>
    <submittedName>
        <fullName evidence="1">Uncharacterized protein</fullName>
    </submittedName>
</protein>
<evidence type="ECO:0000313" key="2">
    <source>
        <dbReference type="Proteomes" id="UP001321908"/>
    </source>
</evidence>